<evidence type="ECO:0008006" key="4">
    <source>
        <dbReference type="Google" id="ProtNLM"/>
    </source>
</evidence>
<evidence type="ECO:0000313" key="2">
    <source>
        <dbReference type="EMBL" id="GBN23742.1"/>
    </source>
</evidence>
<evidence type="ECO:0000313" key="3">
    <source>
        <dbReference type="Proteomes" id="UP000499080"/>
    </source>
</evidence>
<dbReference type="EMBL" id="BGPR01007034">
    <property type="protein sequence ID" value="GBN23742.1"/>
    <property type="molecule type" value="Genomic_DNA"/>
</dbReference>
<gene>
    <name evidence="2" type="ORF">AVEN_125634_1</name>
</gene>
<feature type="transmembrane region" description="Helical" evidence="1">
    <location>
        <begin position="176"/>
        <end position="196"/>
    </location>
</feature>
<dbReference type="OrthoDB" id="6426274at2759"/>
<feature type="transmembrane region" description="Helical" evidence="1">
    <location>
        <begin position="208"/>
        <end position="227"/>
    </location>
</feature>
<comment type="caution">
    <text evidence="2">The sequence shown here is derived from an EMBL/GenBank/DDBJ whole genome shotgun (WGS) entry which is preliminary data.</text>
</comment>
<keyword evidence="1" id="KW-0472">Membrane</keyword>
<accession>A0A4Y2MAW6</accession>
<keyword evidence="1" id="KW-0812">Transmembrane</keyword>
<evidence type="ECO:0000256" key="1">
    <source>
        <dbReference type="SAM" id="Phobius"/>
    </source>
</evidence>
<sequence length="311" mass="36092">MFYMLTTSATSLSIMILRLSIALKRNEIISLISHLQSFVDKYQVKRYVSRKKELDIMCYINLTVPPSIGIIFVLFFQEKFDSLRDEYLLDYCSNHPIHEKIYLIIFTLAYTIHFYVTSLLCTTLFTAIFNAYVDAMKQMLTETYRRLRLDISIKNISCASELLLKAQKTYQRIEDALSFSIFIAYLLIFVNFLNLVSISGSDFAQNSLQLRAVVFFLIFCWTASSFVKLTLAGSRLIDVSEAWKQNQQDIVRHCSRLKIKNEKELSYLLMFLEESRIDLAFTGWGIFRLERSLLLTIAEAMVSYSVLVATV</sequence>
<name>A0A4Y2MAW6_ARAVE</name>
<keyword evidence="1" id="KW-1133">Transmembrane helix</keyword>
<proteinExistence type="predicted"/>
<organism evidence="2 3">
    <name type="scientific">Araneus ventricosus</name>
    <name type="common">Orbweaver spider</name>
    <name type="synonym">Epeira ventricosa</name>
    <dbReference type="NCBI Taxonomy" id="182803"/>
    <lineage>
        <taxon>Eukaryota</taxon>
        <taxon>Metazoa</taxon>
        <taxon>Ecdysozoa</taxon>
        <taxon>Arthropoda</taxon>
        <taxon>Chelicerata</taxon>
        <taxon>Arachnida</taxon>
        <taxon>Araneae</taxon>
        <taxon>Araneomorphae</taxon>
        <taxon>Entelegynae</taxon>
        <taxon>Araneoidea</taxon>
        <taxon>Araneidae</taxon>
        <taxon>Araneus</taxon>
    </lineage>
</organism>
<reference evidence="2 3" key="1">
    <citation type="journal article" date="2019" name="Sci. Rep.">
        <title>Orb-weaving spider Araneus ventricosus genome elucidates the spidroin gene catalogue.</title>
        <authorList>
            <person name="Kono N."/>
            <person name="Nakamura H."/>
            <person name="Ohtoshi R."/>
            <person name="Moran D.A.P."/>
            <person name="Shinohara A."/>
            <person name="Yoshida Y."/>
            <person name="Fujiwara M."/>
            <person name="Mori M."/>
            <person name="Tomita M."/>
            <person name="Arakawa K."/>
        </authorList>
    </citation>
    <scope>NUCLEOTIDE SEQUENCE [LARGE SCALE GENOMIC DNA]</scope>
</reference>
<dbReference type="Proteomes" id="UP000499080">
    <property type="component" value="Unassembled WGS sequence"/>
</dbReference>
<protein>
    <recommendedName>
        <fullName evidence="4">Gustatory receptor</fullName>
    </recommendedName>
</protein>
<feature type="transmembrane region" description="Helical" evidence="1">
    <location>
        <begin position="56"/>
        <end position="76"/>
    </location>
</feature>
<keyword evidence="3" id="KW-1185">Reference proteome</keyword>
<dbReference type="AlphaFoldDB" id="A0A4Y2MAW6"/>
<feature type="transmembrane region" description="Helical" evidence="1">
    <location>
        <begin position="101"/>
        <end position="129"/>
    </location>
</feature>